<evidence type="ECO:0000313" key="1">
    <source>
        <dbReference type="EMBL" id="KAK6617670.1"/>
    </source>
</evidence>
<name>A0ABR1AEJ4_POLSC</name>
<sequence>MDSKAKLLSHLSGVELSGRYLRCAGEKMKEFLEIVLVVQDKILYKIVKEDSCLTIDREGMRKIGKGGGETWRKEREL</sequence>
<reference evidence="1 2" key="1">
    <citation type="submission" date="2023-09" db="EMBL/GenBank/DDBJ databases">
        <title>Genomes of two closely related lineages of the louse Polyplax serrata with different host specificities.</title>
        <authorList>
            <person name="Martinu J."/>
            <person name="Tarabai H."/>
            <person name="Stefka J."/>
            <person name="Hypsa V."/>
        </authorList>
    </citation>
    <scope>NUCLEOTIDE SEQUENCE [LARGE SCALE GENOMIC DNA]</scope>
    <source>
        <strain evidence="1">98ZLc_SE</strain>
    </source>
</reference>
<gene>
    <name evidence="1" type="ORF">RUM44_005258</name>
</gene>
<dbReference type="Proteomes" id="UP001359485">
    <property type="component" value="Unassembled WGS sequence"/>
</dbReference>
<organism evidence="1 2">
    <name type="scientific">Polyplax serrata</name>
    <name type="common">Common mouse louse</name>
    <dbReference type="NCBI Taxonomy" id="468196"/>
    <lineage>
        <taxon>Eukaryota</taxon>
        <taxon>Metazoa</taxon>
        <taxon>Ecdysozoa</taxon>
        <taxon>Arthropoda</taxon>
        <taxon>Hexapoda</taxon>
        <taxon>Insecta</taxon>
        <taxon>Pterygota</taxon>
        <taxon>Neoptera</taxon>
        <taxon>Paraneoptera</taxon>
        <taxon>Psocodea</taxon>
        <taxon>Troctomorpha</taxon>
        <taxon>Phthiraptera</taxon>
        <taxon>Anoplura</taxon>
        <taxon>Polyplacidae</taxon>
        <taxon>Polyplax</taxon>
    </lineage>
</organism>
<evidence type="ECO:0000313" key="2">
    <source>
        <dbReference type="Proteomes" id="UP001359485"/>
    </source>
</evidence>
<comment type="caution">
    <text evidence="1">The sequence shown here is derived from an EMBL/GenBank/DDBJ whole genome shotgun (WGS) entry which is preliminary data.</text>
</comment>
<protein>
    <submittedName>
        <fullName evidence="1">Uncharacterized protein</fullName>
    </submittedName>
</protein>
<keyword evidence="2" id="KW-1185">Reference proteome</keyword>
<proteinExistence type="predicted"/>
<accession>A0ABR1AEJ4</accession>
<dbReference type="EMBL" id="JAWJWF010000051">
    <property type="protein sequence ID" value="KAK6617670.1"/>
    <property type="molecule type" value="Genomic_DNA"/>
</dbReference>